<dbReference type="EMBL" id="CP001279">
    <property type="protein sequence ID" value="ACM93767.1"/>
    <property type="molecule type" value="Genomic_DNA"/>
</dbReference>
<sequence>MLGLFLLCENFFISLIFVILFSYFHNFSLLFFVLVFFINKFVLLDRLKDIVDFHYQDAVALFVVYFFLGVYLYNFANLETFLLIVYLIYNYAFDLIVIRLLKCELKSY</sequence>
<keyword evidence="1" id="KW-0812">Transmembrane</keyword>
<dbReference type="Proteomes" id="UP000000448">
    <property type="component" value="Chromosome"/>
</dbReference>
<name>B9LAC8_NAUPA</name>
<keyword evidence="3" id="KW-1185">Reference proteome</keyword>
<dbReference type="KEGG" id="nam:NAMH_1192"/>
<protein>
    <submittedName>
        <fullName evidence="2">Uncharacterized protein</fullName>
    </submittedName>
</protein>
<evidence type="ECO:0000313" key="3">
    <source>
        <dbReference type="Proteomes" id="UP000000448"/>
    </source>
</evidence>
<feature type="transmembrane region" description="Helical" evidence="1">
    <location>
        <begin position="12"/>
        <end position="37"/>
    </location>
</feature>
<feature type="transmembrane region" description="Helical" evidence="1">
    <location>
        <begin position="81"/>
        <end position="101"/>
    </location>
</feature>
<dbReference type="HOGENOM" id="CLU_2194110_0_0_7"/>
<dbReference type="AlphaFoldDB" id="B9LAC8"/>
<accession>B9LAC8</accession>
<keyword evidence="1" id="KW-1133">Transmembrane helix</keyword>
<keyword evidence="1" id="KW-0472">Membrane</keyword>
<evidence type="ECO:0000256" key="1">
    <source>
        <dbReference type="SAM" id="Phobius"/>
    </source>
</evidence>
<proteinExistence type="predicted"/>
<organism evidence="2 3">
    <name type="scientific">Nautilia profundicola (strain ATCC BAA-1463 / DSM 18972 / AmH)</name>
    <dbReference type="NCBI Taxonomy" id="598659"/>
    <lineage>
        <taxon>Bacteria</taxon>
        <taxon>Pseudomonadati</taxon>
        <taxon>Campylobacterota</taxon>
        <taxon>Epsilonproteobacteria</taxon>
        <taxon>Nautiliales</taxon>
        <taxon>Nautiliaceae</taxon>
        <taxon>Nautilia</taxon>
    </lineage>
</organism>
<feature type="transmembrane region" description="Helical" evidence="1">
    <location>
        <begin position="58"/>
        <end position="75"/>
    </location>
</feature>
<reference evidence="2 3" key="1">
    <citation type="journal article" date="2009" name="PLoS Genet.">
        <title>Adaptations to submarine hydrothermal environments exemplified by the genome of Nautilia profundicola.</title>
        <authorList>
            <person name="Campbell B.J."/>
            <person name="Smith J.L."/>
            <person name="Hanson T.E."/>
            <person name="Klotz M.G."/>
            <person name="Stein L.Y."/>
            <person name="Lee C.K."/>
            <person name="Wu D."/>
            <person name="Robinson J.M."/>
            <person name="Khouri H.M."/>
            <person name="Eisen J.A."/>
            <person name="Cary S.C."/>
        </authorList>
    </citation>
    <scope>NUCLEOTIDE SEQUENCE [LARGE SCALE GENOMIC DNA]</scope>
    <source>
        <strain evidence="3">ATCC BAA-1463 / DSM 18972 / AmH</strain>
    </source>
</reference>
<gene>
    <name evidence="2" type="ordered locus">NAMH_1192</name>
</gene>
<dbReference type="STRING" id="598659.NAMH_1192"/>
<evidence type="ECO:0000313" key="2">
    <source>
        <dbReference type="EMBL" id="ACM93767.1"/>
    </source>
</evidence>